<evidence type="ECO:0000256" key="4">
    <source>
        <dbReference type="ARBA" id="ARBA00022840"/>
    </source>
</evidence>
<dbReference type="GO" id="GO:0005524">
    <property type="term" value="F:ATP binding"/>
    <property type="evidence" value="ECO:0007669"/>
    <property type="project" value="UniProtKB-KW"/>
</dbReference>
<gene>
    <name evidence="7" type="ORF">QBC34DRAFT_441381</name>
</gene>
<organism evidence="7 8">
    <name type="scientific">Podospora aff. communis PSN243</name>
    <dbReference type="NCBI Taxonomy" id="3040156"/>
    <lineage>
        <taxon>Eukaryota</taxon>
        <taxon>Fungi</taxon>
        <taxon>Dikarya</taxon>
        <taxon>Ascomycota</taxon>
        <taxon>Pezizomycotina</taxon>
        <taxon>Sordariomycetes</taxon>
        <taxon>Sordariomycetidae</taxon>
        <taxon>Sordariales</taxon>
        <taxon>Podosporaceae</taxon>
        <taxon>Podospora</taxon>
    </lineage>
</organism>
<keyword evidence="3" id="KW-0496">Mitochondrion</keyword>
<accession>A0AAV9GCX4</accession>
<evidence type="ECO:0000256" key="3">
    <source>
        <dbReference type="ARBA" id="ARBA00022787"/>
    </source>
</evidence>
<reference evidence="7" key="2">
    <citation type="submission" date="2023-05" db="EMBL/GenBank/DDBJ databases">
        <authorList>
            <consortium name="Lawrence Berkeley National Laboratory"/>
            <person name="Steindorff A."/>
            <person name="Hensen N."/>
            <person name="Bonometti L."/>
            <person name="Westerberg I."/>
            <person name="Brannstrom I.O."/>
            <person name="Guillou S."/>
            <person name="Cros-Aarteil S."/>
            <person name="Calhoun S."/>
            <person name="Haridas S."/>
            <person name="Kuo A."/>
            <person name="Mondo S."/>
            <person name="Pangilinan J."/>
            <person name="Riley R."/>
            <person name="Labutti K."/>
            <person name="Andreopoulos B."/>
            <person name="Lipzen A."/>
            <person name="Chen C."/>
            <person name="Yanf M."/>
            <person name="Daum C."/>
            <person name="Ng V."/>
            <person name="Clum A."/>
            <person name="Ohm R."/>
            <person name="Martin F."/>
            <person name="Silar P."/>
            <person name="Natvig D."/>
            <person name="Lalanne C."/>
            <person name="Gautier V."/>
            <person name="Ament-Velasquez S.L."/>
            <person name="Kruys A."/>
            <person name="Hutchinson M.I."/>
            <person name="Powell A.J."/>
            <person name="Barry K."/>
            <person name="Miller A.N."/>
            <person name="Grigoriev I.V."/>
            <person name="Debuchy R."/>
            <person name="Gladieux P."/>
            <person name="Thoren M.H."/>
            <person name="Johannesson H."/>
        </authorList>
    </citation>
    <scope>NUCLEOTIDE SEQUENCE</scope>
    <source>
        <strain evidence="7">PSN243</strain>
    </source>
</reference>
<keyword evidence="4" id="KW-0067">ATP-binding</keyword>
<dbReference type="EMBL" id="MU865962">
    <property type="protein sequence ID" value="KAK4445737.1"/>
    <property type="molecule type" value="Genomic_DNA"/>
</dbReference>
<evidence type="ECO:0000256" key="2">
    <source>
        <dbReference type="ARBA" id="ARBA00022741"/>
    </source>
</evidence>
<reference evidence="7" key="1">
    <citation type="journal article" date="2023" name="Mol. Phylogenet. Evol.">
        <title>Genome-scale phylogeny and comparative genomics of the fungal order Sordariales.</title>
        <authorList>
            <person name="Hensen N."/>
            <person name="Bonometti L."/>
            <person name="Westerberg I."/>
            <person name="Brannstrom I.O."/>
            <person name="Guillou S."/>
            <person name="Cros-Aarteil S."/>
            <person name="Calhoun S."/>
            <person name="Haridas S."/>
            <person name="Kuo A."/>
            <person name="Mondo S."/>
            <person name="Pangilinan J."/>
            <person name="Riley R."/>
            <person name="LaButti K."/>
            <person name="Andreopoulos B."/>
            <person name="Lipzen A."/>
            <person name="Chen C."/>
            <person name="Yan M."/>
            <person name="Daum C."/>
            <person name="Ng V."/>
            <person name="Clum A."/>
            <person name="Steindorff A."/>
            <person name="Ohm R.A."/>
            <person name="Martin F."/>
            <person name="Silar P."/>
            <person name="Natvig D.O."/>
            <person name="Lalanne C."/>
            <person name="Gautier V."/>
            <person name="Ament-Velasquez S.L."/>
            <person name="Kruys A."/>
            <person name="Hutchinson M.I."/>
            <person name="Powell A.J."/>
            <person name="Barry K."/>
            <person name="Miller A.N."/>
            <person name="Grigoriev I.V."/>
            <person name="Debuchy R."/>
            <person name="Gladieux P."/>
            <person name="Hiltunen Thoren M."/>
            <person name="Johannesson H."/>
        </authorList>
    </citation>
    <scope>NUCLEOTIDE SEQUENCE</scope>
    <source>
        <strain evidence="7">PSN243</strain>
    </source>
</reference>
<dbReference type="InterPro" id="IPR041569">
    <property type="entry name" value="AAA_lid_3"/>
</dbReference>
<keyword evidence="3" id="KW-0472">Membrane</keyword>
<feature type="compositionally biased region" description="Basic residues" evidence="5">
    <location>
        <begin position="91"/>
        <end position="107"/>
    </location>
</feature>
<proteinExistence type="predicted"/>
<dbReference type="Proteomes" id="UP001321760">
    <property type="component" value="Unassembled WGS sequence"/>
</dbReference>
<keyword evidence="2" id="KW-0547">Nucleotide-binding</keyword>
<comment type="caution">
    <text evidence="7">The sequence shown here is derived from an EMBL/GenBank/DDBJ whole genome shotgun (WGS) entry which is preliminary data.</text>
</comment>
<keyword evidence="3" id="KW-1000">Mitochondrion outer membrane</keyword>
<keyword evidence="8" id="KW-1185">Reference proteome</keyword>
<evidence type="ECO:0000256" key="1">
    <source>
        <dbReference type="ARBA" id="ARBA00004572"/>
    </source>
</evidence>
<dbReference type="InterPro" id="IPR003959">
    <property type="entry name" value="ATPase_AAA_core"/>
</dbReference>
<dbReference type="SUPFAM" id="SSF52540">
    <property type="entry name" value="P-loop containing nucleoside triphosphate hydrolases"/>
    <property type="match status" value="1"/>
</dbReference>
<dbReference type="Pfam" id="PF00004">
    <property type="entry name" value="AAA"/>
    <property type="match status" value="1"/>
</dbReference>
<dbReference type="SMART" id="SM00382">
    <property type="entry name" value="AAA"/>
    <property type="match status" value="1"/>
</dbReference>
<evidence type="ECO:0000256" key="5">
    <source>
        <dbReference type="SAM" id="MobiDB-lite"/>
    </source>
</evidence>
<feature type="region of interest" description="Disordered" evidence="5">
    <location>
        <begin position="53"/>
        <end position="196"/>
    </location>
</feature>
<dbReference type="InterPro" id="IPR003593">
    <property type="entry name" value="AAA+_ATPase"/>
</dbReference>
<dbReference type="AlphaFoldDB" id="A0AAV9GCX4"/>
<evidence type="ECO:0000259" key="6">
    <source>
        <dbReference type="SMART" id="SM00382"/>
    </source>
</evidence>
<dbReference type="Pfam" id="PF17862">
    <property type="entry name" value="AAA_lid_3"/>
    <property type="match status" value="1"/>
</dbReference>
<dbReference type="InterPro" id="IPR051701">
    <property type="entry name" value="Mito_OM_Translocase_MSP1"/>
</dbReference>
<dbReference type="GO" id="GO:0005741">
    <property type="term" value="C:mitochondrial outer membrane"/>
    <property type="evidence" value="ECO:0007669"/>
    <property type="project" value="UniProtKB-SubCell"/>
</dbReference>
<evidence type="ECO:0000313" key="8">
    <source>
        <dbReference type="Proteomes" id="UP001321760"/>
    </source>
</evidence>
<feature type="domain" description="AAA+ ATPase" evidence="6">
    <location>
        <begin position="300"/>
        <end position="435"/>
    </location>
</feature>
<comment type="subcellular location">
    <subcellularLocation>
        <location evidence="1">Mitochondrion outer membrane</location>
        <topology evidence="1">Single-pass membrane protein</topology>
    </subcellularLocation>
</comment>
<sequence length="541" mass="58541">MGSLSAETPAGTADHGCGYHDYTKALLPSSTDNPSLERPDIPDIVIGLATQLAAAAAAAISPTSDIPQDASMRPGGDSGNEADDPDPLPKSKLRRRSTGGTTHHARQPRTDSWKRGRGPGSSAPGQATPPDVMSLRPNEEVDGYGSEADMSGVDDYYRPKRLGPSGKSDTGFDAPSERWSGARSSRSKSKGIAIGDSSGCSDGGACDIGGKPEVFDSDLESEIGDVGKAAHNKKMRKWKSLAKGQFEKMLLECIVNTEEIPPNYENIHIDPKVIAKLERVTRLSLRCPKAFGHGVLAGNKVTGAVLWGPPGTGKSLLAKAVARQSGFNMILASTAELWQKCHGDDEKVIKALFSMARKIHPTIVFIDEADAMLGSRKAGEKRHIRAMLNQFLMEWDGLASGKDTPFILLATNRPFDLDPAVLRRAPMQIQLDIPTPAQRQGILKLILKDENLAPDVSIEKLAKLTSRYTGSDLKNMCVTAATECVWELKEDSQHRIIHFRHFKSAMDNIKATALTKTMQHELRSFGKGDGSMGQARQRDDE</sequence>
<dbReference type="GO" id="GO:0016887">
    <property type="term" value="F:ATP hydrolysis activity"/>
    <property type="evidence" value="ECO:0007669"/>
    <property type="project" value="InterPro"/>
</dbReference>
<dbReference type="PANTHER" id="PTHR45644:SF56">
    <property type="entry name" value="AAA ATPASE, PUTATIVE (AFU_ORTHOLOGUE AFUA_2G12920)-RELATED"/>
    <property type="match status" value="1"/>
</dbReference>
<protein>
    <submittedName>
        <fullName evidence="7">Spastin</fullName>
    </submittedName>
</protein>
<dbReference type="Gene3D" id="3.40.50.300">
    <property type="entry name" value="P-loop containing nucleotide triphosphate hydrolases"/>
    <property type="match status" value="1"/>
</dbReference>
<evidence type="ECO:0000313" key="7">
    <source>
        <dbReference type="EMBL" id="KAK4445737.1"/>
    </source>
</evidence>
<name>A0AAV9GCX4_9PEZI</name>
<feature type="region of interest" description="Disordered" evidence="5">
    <location>
        <begin position="1"/>
        <end position="40"/>
    </location>
</feature>
<dbReference type="PANTHER" id="PTHR45644">
    <property type="entry name" value="AAA ATPASE, PUTATIVE (AFU_ORTHOLOGUE AFUA_2G12920)-RELATED-RELATED"/>
    <property type="match status" value="1"/>
</dbReference>
<dbReference type="Gene3D" id="1.10.8.60">
    <property type="match status" value="1"/>
</dbReference>
<dbReference type="InterPro" id="IPR027417">
    <property type="entry name" value="P-loop_NTPase"/>
</dbReference>